<dbReference type="Gene3D" id="1.10.260.40">
    <property type="entry name" value="lambda repressor-like DNA-binding domains"/>
    <property type="match status" value="1"/>
</dbReference>
<evidence type="ECO:0000256" key="2">
    <source>
        <dbReference type="ARBA" id="ARBA00023125"/>
    </source>
</evidence>
<protein>
    <submittedName>
        <fullName evidence="5">LacI family DNA-binding transcriptional regulator</fullName>
    </submittedName>
</protein>
<dbReference type="Pfam" id="PF13377">
    <property type="entry name" value="Peripla_BP_3"/>
    <property type="match status" value="1"/>
</dbReference>
<dbReference type="InterPro" id="IPR028082">
    <property type="entry name" value="Peripla_BP_I"/>
</dbReference>
<proteinExistence type="predicted"/>
<dbReference type="Pfam" id="PF00356">
    <property type="entry name" value="LacI"/>
    <property type="match status" value="1"/>
</dbReference>
<gene>
    <name evidence="5" type="ORF">K340107D12_06260</name>
</gene>
<dbReference type="EMBL" id="BAABZQ010000001">
    <property type="protein sequence ID" value="GAA6497810.1"/>
    <property type="molecule type" value="Genomic_DNA"/>
</dbReference>
<keyword evidence="2 5" id="KW-0238">DNA-binding</keyword>
<dbReference type="PANTHER" id="PTHR30146:SF109">
    <property type="entry name" value="HTH-TYPE TRANSCRIPTIONAL REGULATOR GALS"/>
    <property type="match status" value="1"/>
</dbReference>
<dbReference type="RefSeq" id="WP_033141986.1">
    <property type="nucleotide sequence ID" value="NZ_AP031413.1"/>
</dbReference>
<keyword evidence="6" id="KW-1185">Reference proteome</keyword>
<evidence type="ECO:0000256" key="1">
    <source>
        <dbReference type="ARBA" id="ARBA00023015"/>
    </source>
</evidence>
<sequence>MPSRNTEKPITRKDIAELLGVSVSVVSRALNNSGYVEEKKRQKIIRTAEELGYVPQPVAMSLQERRTKQILFYCKDLNNEFNLEMYRGMCKTANERGYMVVMNGVLSFARIRDTMIDGIIMPNENLTEYYLEQVGKNYYLPVVSASYCNPVNLPKSVPLVEIDMYRAMEVGMQYLFHMGHKRIAFGFPYSTTNPNSRLLAFKEQISLKSDRRWQDWVVSVHWLDKRDDIRLMAFKEDMEDNSLKMEEDFFAKGEIAAQLFQERKMDATAVICFNDEFALGMMRELQRMGVKVPQDISIVGIDGTRARRYVTPLLTTVDANPQRQGGECAKILIDMIEKKNTKYIVHQSVRLLEGESVKDLRSRR</sequence>
<feature type="domain" description="HTH lacI-type" evidence="4">
    <location>
        <begin position="10"/>
        <end position="64"/>
    </location>
</feature>
<evidence type="ECO:0000313" key="5">
    <source>
        <dbReference type="EMBL" id="GAA6497810.1"/>
    </source>
</evidence>
<dbReference type="PANTHER" id="PTHR30146">
    <property type="entry name" value="LACI-RELATED TRANSCRIPTIONAL REPRESSOR"/>
    <property type="match status" value="1"/>
</dbReference>
<evidence type="ECO:0000259" key="4">
    <source>
        <dbReference type="PROSITE" id="PS50932"/>
    </source>
</evidence>
<dbReference type="SUPFAM" id="SSF47413">
    <property type="entry name" value="lambda repressor-like DNA-binding domains"/>
    <property type="match status" value="1"/>
</dbReference>
<dbReference type="InterPro" id="IPR010982">
    <property type="entry name" value="Lambda_DNA-bd_dom_sf"/>
</dbReference>
<dbReference type="CDD" id="cd01392">
    <property type="entry name" value="HTH_LacI"/>
    <property type="match status" value="1"/>
</dbReference>
<organism evidence="5 6">
    <name type="scientific">Blautia parvula</name>
    <dbReference type="NCBI Taxonomy" id="2877527"/>
    <lineage>
        <taxon>Bacteria</taxon>
        <taxon>Bacillati</taxon>
        <taxon>Bacillota</taxon>
        <taxon>Clostridia</taxon>
        <taxon>Lachnospirales</taxon>
        <taxon>Lachnospiraceae</taxon>
        <taxon>Blautia</taxon>
    </lineage>
</organism>
<accession>A0ABQ0BMP6</accession>
<name>A0ABQ0BMP6_9FIRM</name>
<dbReference type="Proteomes" id="UP001600941">
    <property type="component" value="Unassembled WGS sequence"/>
</dbReference>
<dbReference type="SMART" id="SM00354">
    <property type="entry name" value="HTH_LACI"/>
    <property type="match status" value="1"/>
</dbReference>
<keyword evidence="1" id="KW-0805">Transcription regulation</keyword>
<evidence type="ECO:0000313" key="6">
    <source>
        <dbReference type="Proteomes" id="UP001600941"/>
    </source>
</evidence>
<dbReference type="GO" id="GO:0003677">
    <property type="term" value="F:DNA binding"/>
    <property type="evidence" value="ECO:0007669"/>
    <property type="project" value="UniProtKB-KW"/>
</dbReference>
<comment type="caution">
    <text evidence="5">The sequence shown here is derived from an EMBL/GenBank/DDBJ whole genome shotgun (WGS) entry which is preliminary data.</text>
</comment>
<evidence type="ECO:0000256" key="3">
    <source>
        <dbReference type="ARBA" id="ARBA00023163"/>
    </source>
</evidence>
<keyword evidence="3" id="KW-0804">Transcription</keyword>
<dbReference type="InterPro" id="IPR046335">
    <property type="entry name" value="LacI/GalR-like_sensor"/>
</dbReference>
<reference evidence="5 6" key="1">
    <citation type="submission" date="2024-04" db="EMBL/GenBank/DDBJ databases">
        <title>Defined microbial consortia suppress multidrug-resistant proinflammatory Enterobacteriaceae via ecological control.</title>
        <authorList>
            <person name="Furuichi M."/>
            <person name="Kawaguchi T."/>
            <person name="Pust M."/>
            <person name="Yasuma K."/>
            <person name="Plichta D."/>
            <person name="Hasegawa N."/>
            <person name="Ohya T."/>
            <person name="Bhattarai S."/>
            <person name="Sasajima S."/>
            <person name="Aoto Y."/>
            <person name="Tuganbaev T."/>
            <person name="Yaginuma M."/>
            <person name="Ueda M."/>
            <person name="Okahashi N."/>
            <person name="Amafuji K."/>
            <person name="Kiridooshi Y."/>
            <person name="Sugita K."/>
            <person name="Strazar M."/>
            <person name="Skelly A."/>
            <person name="Suda W."/>
            <person name="Hattori M."/>
            <person name="Nakamoto N."/>
            <person name="Caballero S."/>
            <person name="Norman J."/>
            <person name="Olle B."/>
            <person name="Tanoue T."/>
            <person name="Arita M."/>
            <person name="Bucci V."/>
            <person name="Atarashi K."/>
            <person name="Xavier R."/>
            <person name="Honda K."/>
        </authorList>
    </citation>
    <scope>NUCLEOTIDE SEQUENCE [LARGE SCALE GENOMIC DNA]</scope>
    <source>
        <strain evidence="6">k34-0107-D12</strain>
    </source>
</reference>
<dbReference type="SUPFAM" id="SSF53822">
    <property type="entry name" value="Periplasmic binding protein-like I"/>
    <property type="match status" value="1"/>
</dbReference>
<dbReference type="Gene3D" id="3.40.50.2300">
    <property type="match status" value="3"/>
</dbReference>
<dbReference type="PROSITE" id="PS50932">
    <property type="entry name" value="HTH_LACI_2"/>
    <property type="match status" value="1"/>
</dbReference>
<dbReference type="InterPro" id="IPR000843">
    <property type="entry name" value="HTH_LacI"/>
</dbReference>